<dbReference type="PROSITE" id="PS51007">
    <property type="entry name" value="CYTC"/>
    <property type="match status" value="2"/>
</dbReference>
<dbReference type="Gene3D" id="1.10.760.10">
    <property type="entry name" value="Cytochrome c-like domain"/>
    <property type="match status" value="2"/>
</dbReference>
<evidence type="ECO:0000313" key="6">
    <source>
        <dbReference type="EMBL" id="MFD1630217.1"/>
    </source>
</evidence>
<dbReference type="InterPro" id="IPR003468">
    <property type="entry name" value="Cyt_c_oxidase_monohaem-su/FixO"/>
</dbReference>
<evidence type="ECO:0000256" key="3">
    <source>
        <dbReference type="ARBA" id="ARBA00023004"/>
    </source>
</evidence>
<dbReference type="InterPro" id="IPR051459">
    <property type="entry name" value="Cytochrome_c-type_DH"/>
</dbReference>
<protein>
    <submittedName>
        <fullName evidence="6">Cytochrome c</fullName>
    </submittedName>
</protein>
<organism evidence="6 7">
    <name type="scientific">Pseudopedobacter beijingensis</name>
    <dbReference type="NCBI Taxonomy" id="1207056"/>
    <lineage>
        <taxon>Bacteria</taxon>
        <taxon>Pseudomonadati</taxon>
        <taxon>Bacteroidota</taxon>
        <taxon>Sphingobacteriia</taxon>
        <taxon>Sphingobacteriales</taxon>
        <taxon>Sphingobacteriaceae</taxon>
        <taxon>Pseudopedobacter</taxon>
    </lineage>
</organism>
<dbReference type="Pfam" id="PF02433">
    <property type="entry name" value="FixO"/>
    <property type="match status" value="1"/>
</dbReference>
<name>A0ABW4IE54_9SPHI</name>
<accession>A0ABW4IE54</accession>
<sequence>MEYFNNHKKLFVTATSLFILLTLLVCIFPALDNQKNYEPLPNAKPLSKEAEMGKAIFISEGCVACHTQQVRNIDMDKSWGKRPSIAADYTGISRTDIWRNTATLMGTERTGPDLTNIGTRQPSTEWNLTHLYNPRILVKESIMPSYPWLFEIKENTLPTDIVVTVPDEYLPSKHTKIVASEKALHLIAYLQSLVQVDLPEATPQPVFLYKREPKPAKSTSGDEEEELDGAPLYANNCQMCHQANGEGLKGAFPALKDSKIVLDDDKPETMVDIIMNGYSGRVSEGYAVMPAVGVNNNLSAAEISAIMNYVKTNWGNNAQKVSSKQVEELVKQVKQ</sequence>
<dbReference type="EMBL" id="JBHUDG010000015">
    <property type="protein sequence ID" value="MFD1630217.1"/>
    <property type="molecule type" value="Genomic_DNA"/>
</dbReference>
<feature type="domain" description="Cytochrome c" evidence="5">
    <location>
        <begin position="224"/>
        <end position="314"/>
    </location>
</feature>
<dbReference type="PANTHER" id="PTHR35008">
    <property type="entry name" value="BLL4482 PROTEIN-RELATED"/>
    <property type="match status" value="1"/>
</dbReference>
<evidence type="ECO:0000313" key="7">
    <source>
        <dbReference type="Proteomes" id="UP001597118"/>
    </source>
</evidence>
<keyword evidence="7" id="KW-1185">Reference proteome</keyword>
<comment type="caution">
    <text evidence="6">The sequence shown here is derived from an EMBL/GenBank/DDBJ whole genome shotgun (WGS) entry which is preliminary data.</text>
</comment>
<evidence type="ECO:0000256" key="1">
    <source>
        <dbReference type="ARBA" id="ARBA00022617"/>
    </source>
</evidence>
<dbReference type="PANTHER" id="PTHR35008:SF8">
    <property type="entry name" value="ALCOHOL DEHYDROGENASE CYTOCHROME C SUBUNIT"/>
    <property type="match status" value="1"/>
</dbReference>
<reference evidence="7" key="1">
    <citation type="journal article" date="2019" name="Int. J. Syst. Evol. Microbiol.">
        <title>The Global Catalogue of Microorganisms (GCM) 10K type strain sequencing project: providing services to taxonomists for standard genome sequencing and annotation.</title>
        <authorList>
            <consortium name="The Broad Institute Genomics Platform"/>
            <consortium name="The Broad Institute Genome Sequencing Center for Infectious Disease"/>
            <person name="Wu L."/>
            <person name="Ma J."/>
        </authorList>
    </citation>
    <scope>NUCLEOTIDE SEQUENCE [LARGE SCALE GENOMIC DNA]</scope>
    <source>
        <strain evidence="7">CCUG 53762</strain>
    </source>
</reference>
<feature type="domain" description="Cytochrome c" evidence="5">
    <location>
        <begin position="48"/>
        <end position="194"/>
    </location>
</feature>
<dbReference type="Pfam" id="PF00034">
    <property type="entry name" value="Cytochrom_C"/>
    <property type="match status" value="1"/>
</dbReference>
<keyword evidence="1 4" id="KW-0349">Heme</keyword>
<proteinExistence type="predicted"/>
<evidence type="ECO:0000259" key="5">
    <source>
        <dbReference type="PROSITE" id="PS51007"/>
    </source>
</evidence>
<keyword evidence="3 4" id="KW-0408">Iron</keyword>
<gene>
    <name evidence="6" type="ORF">ACFSAH_10030</name>
</gene>
<dbReference type="InterPro" id="IPR009056">
    <property type="entry name" value="Cyt_c-like_dom"/>
</dbReference>
<evidence type="ECO:0000256" key="4">
    <source>
        <dbReference type="PROSITE-ProRule" id="PRU00433"/>
    </source>
</evidence>
<dbReference type="SUPFAM" id="SSF46626">
    <property type="entry name" value="Cytochrome c"/>
    <property type="match status" value="2"/>
</dbReference>
<dbReference type="InterPro" id="IPR036909">
    <property type="entry name" value="Cyt_c-like_dom_sf"/>
</dbReference>
<evidence type="ECO:0000256" key="2">
    <source>
        <dbReference type="ARBA" id="ARBA00022723"/>
    </source>
</evidence>
<keyword evidence="2 4" id="KW-0479">Metal-binding</keyword>
<dbReference type="Proteomes" id="UP001597118">
    <property type="component" value="Unassembled WGS sequence"/>
</dbReference>
<dbReference type="RefSeq" id="WP_379662593.1">
    <property type="nucleotide sequence ID" value="NZ_JBHUDG010000015.1"/>
</dbReference>